<dbReference type="Proteomes" id="UP000252124">
    <property type="component" value="Unassembled WGS sequence"/>
</dbReference>
<evidence type="ECO:0000256" key="1">
    <source>
        <dbReference type="ARBA" id="ARBA00010742"/>
    </source>
</evidence>
<name>A0ABX9GKY0_9BURK</name>
<dbReference type="SMART" id="SM00062">
    <property type="entry name" value="PBPb"/>
    <property type="match status" value="1"/>
</dbReference>
<evidence type="ECO:0000259" key="3">
    <source>
        <dbReference type="SMART" id="SM00062"/>
    </source>
</evidence>
<dbReference type="PANTHER" id="PTHR30024">
    <property type="entry name" value="ALIPHATIC SULFONATES-BINDING PROTEIN-RELATED"/>
    <property type="match status" value="1"/>
</dbReference>
<dbReference type="EMBL" id="QNRM01000001">
    <property type="protein sequence ID" value="RBP23946.1"/>
    <property type="molecule type" value="Genomic_DNA"/>
</dbReference>
<dbReference type="InterPro" id="IPR015168">
    <property type="entry name" value="SsuA/THI5"/>
</dbReference>
<keyword evidence="2" id="KW-0732">Signal</keyword>
<comment type="similarity">
    <text evidence="1">Belongs to the bacterial solute-binding protein SsuA/TauA family.</text>
</comment>
<evidence type="ECO:0000313" key="4">
    <source>
        <dbReference type="EMBL" id="RBP23946.1"/>
    </source>
</evidence>
<dbReference type="InterPro" id="IPR001638">
    <property type="entry name" value="Solute-binding_3/MltF_N"/>
</dbReference>
<dbReference type="InterPro" id="IPR006311">
    <property type="entry name" value="TAT_signal"/>
</dbReference>
<comment type="caution">
    <text evidence="4">The sequence shown here is derived from an EMBL/GenBank/DDBJ whole genome shotgun (WGS) entry which is preliminary data.</text>
</comment>
<dbReference type="PROSITE" id="PS51318">
    <property type="entry name" value="TAT"/>
    <property type="match status" value="1"/>
</dbReference>
<sequence length="330" mass="35539">MMNRRTLFKTSAALALGAIAPLAFAQPRPAVKYAKLRFGVPSALAADLRMKLAGQLQDLPFEIEWSRFPTSPAALEALASGAIDMTAGGDGNVIALATRPRKAVACSAYANILFHEIVVPKGSDIQNVAGLKGKRVSLVKGAGFEYKLRYMLEESGLKWEDIKPVYLSPPDGMSAFINGSVDAWAIWDPSAAVAEIRHGGRQLAVPARPAYNFHYANRDSLDDPAREASILEFIKRDLRSHAWVKAHPDQWAAAQVGAGLDAEVSRLVARRTPGGGEPSLIAGPVFEELQGIADVFAESGYIPSKVDVKTAFDARFNTPLQAFAATLRRG</sequence>
<organism evidence="4 5">
    <name type="scientific">Achromobacter marplatensis</name>
    <dbReference type="NCBI Taxonomy" id="470868"/>
    <lineage>
        <taxon>Bacteria</taxon>
        <taxon>Pseudomonadati</taxon>
        <taxon>Pseudomonadota</taxon>
        <taxon>Betaproteobacteria</taxon>
        <taxon>Burkholderiales</taxon>
        <taxon>Alcaligenaceae</taxon>
        <taxon>Achromobacter</taxon>
    </lineage>
</organism>
<evidence type="ECO:0000313" key="5">
    <source>
        <dbReference type="Proteomes" id="UP000252124"/>
    </source>
</evidence>
<evidence type="ECO:0000256" key="2">
    <source>
        <dbReference type="SAM" id="SignalP"/>
    </source>
</evidence>
<feature type="signal peptide" evidence="2">
    <location>
        <begin position="1"/>
        <end position="25"/>
    </location>
</feature>
<dbReference type="PANTHER" id="PTHR30024:SF42">
    <property type="entry name" value="ALIPHATIC SULFONATES-BINDING PROTEIN-RELATED"/>
    <property type="match status" value="1"/>
</dbReference>
<proteinExistence type="inferred from homology"/>
<reference evidence="4 5" key="1">
    <citation type="submission" date="2018-06" db="EMBL/GenBank/DDBJ databases">
        <title>Genomic Encyclopedia of Type Strains, Phase III (KMG-III): the genomes of soil and plant-associated and newly described type strains.</title>
        <authorList>
            <person name="Whitman W."/>
        </authorList>
    </citation>
    <scope>NUCLEOTIDE SEQUENCE [LARGE SCALE GENOMIC DNA]</scope>
    <source>
        <strain evidence="4 5">CECT 7342</strain>
    </source>
</reference>
<dbReference type="Pfam" id="PF09084">
    <property type="entry name" value="NMT1"/>
    <property type="match status" value="1"/>
</dbReference>
<dbReference type="Gene3D" id="3.40.190.10">
    <property type="entry name" value="Periplasmic binding protein-like II"/>
    <property type="match status" value="2"/>
</dbReference>
<feature type="chain" id="PRO_5046209422" evidence="2">
    <location>
        <begin position="26"/>
        <end position="330"/>
    </location>
</feature>
<keyword evidence="5" id="KW-1185">Reference proteome</keyword>
<dbReference type="SUPFAM" id="SSF53850">
    <property type="entry name" value="Periplasmic binding protein-like II"/>
    <property type="match status" value="1"/>
</dbReference>
<protein>
    <submittedName>
        <fullName evidence="4">Sulfonate transport system substrate-binding protein</fullName>
    </submittedName>
</protein>
<accession>A0ABX9GKY0</accession>
<feature type="domain" description="Solute-binding protein family 3/N-terminal" evidence="3">
    <location>
        <begin position="35"/>
        <end position="247"/>
    </location>
</feature>
<gene>
    <name evidence="4" type="ORF">DFP87_101455</name>
</gene>